<dbReference type="EMBL" id="WIGN01000014">
    <property type="protein sequence ID" value="KAF6818623.1"/>
    <property type="molecule type" value="Genomic_DNA"/>
</dbReference>
<feature type="compositionally biased region" description="Polar residues" evidence="5">
    <location>
        <begin position="326"/>
        <end position="341"/>
    </location>
</feature>
<evidence type="ECO:0000256" key="1">
    <source>
        <dbReference type="ARBA" id="ARBA00022723"/>
    </source>
</evidence>
<keyword evidence="2 4" id="KW-0863">Zinc-finger</keyword>
<evidence type="ECO:0000313" key="7">
    <source>
        <dbReference type="EMBL" id="KAF6818623.1"/>
    </source>
</evidence>
<evidence type="ECO:0000256" key="4">
    <source>
        <dbReference type="PROSITE-ProRule" id="PRU00175"/>
    </source>
</evidence>
<dbReference type="Gene3D" id="3.30.40.10">
    <property type="entry name" value="Zinc/RING finger domain, C3HC4 (zinc finger)"/>
    <property type="match status" value="1"/>
</dbReference>
<dbReference type="PANTHER" id="PTHR22763:SF162">
    <property type="entry name" value="TRANSMEMBRANE E3 UBIQUITIN-PROTEIN LIGASE 1"/>
    <property type="match status" value="1"/>
</dbReference>
<protein>
    <submittedName>
        <fullName evidence="7">RING-finger domain containing protein</fullName>
    </submittedName>
</protein>
<evidence type="ECO:0000259" key="6">
    <source>
        <dbReference type="PROSITE" id="PS50089"/>
    </source>
</evidence>
<gene>
    <name evidence="7" type="ORF">CSOJ01_01788</name>
</gene>
<dbReference type="GO" id="GO:0061630">
    <property type="term" value="F:ubiquitin protein ligase activity"/>
    <property type="evidence" value="ECO:0007669"/>
    <property type="project" value="TreeGrafter"/>
</dbReference>
<accession>A0A8H6JTB4</accession>
<dbReference type="InterPro" id="IPR001841">
    <property type="entry name" value="Znf_RING"/>
</dbReference>
<dbReference type="GO" id="GO:0043161">
    <property type="term" value="P:proteasome-mediated ubiquitin-dependent protein catabolic process"/>
    <property type="evidence" value="ECO:0007669"/>
    <property type="project" value="TreeGrafter"/>
</dbReference>
<name>A0A8H6JTB4_9PEZI</name>
<feature type="compositionally biased region" description="Low complexity" evidence="5">
    <location>
        <begin position="199"/>
        <end position="216"/>
    </location>
</feature>
<dbReference type="InterPro" id="IPR050731">
    <property type="entry name" value="HRD1_E3_ubiq-ligases"/>
</dbReference>
<dbReference type="Proteomes" id="UP000652219">
    <property type="component" value="Unassembled WGS sequence"/>
</dbReference>
<organism evidence="7 8">
    <name type="scientific">Colletotrichum sojae</name>
    <dbReference type="NCBI Taxonomy" id="2175907"/>
    <lineage>
        <taxon>Eukaryota</taxon>
        <taxon>Fungi</taxon>
        <taxon>Dikarya</taxon>
        <taxon>Ascomycota</taxon>
        <taxon>Pezizomycotina</taxon>
        <taxon>Sordariomycetes</taxon>
        <taxon>Hypocreomycetidae</taxon>
        <taxon>Glomerellales</taxon>
        <taxon>Glomerellaceae</taxon>
        <taxon>Colletotrichum</taxon>
        <taxon>Colletotrichum orchidearum species complex</taxon>
    </lineage>
</organism>
<dbReference type="PROSITE" id="PS50089">
    <property type="entry name" value="ZF_RING_2"/>
    <property type="match status" value="1"/>
</dbReference>
<feature type="region of interest" description="Disordered" evidence="5">
    <location>
        <begin position="62"/>
        <end position="82"/>
    </location>
</feature>
<keyword evidence="8" id="KW-1185">Reference proteome</keyword>
<feature type="compositionally biased region" description="Polar residues" evidence="5">
    <location>
        <begin position="657"/>
        <end position="671"/>
    </location>
</feature>
<dbReference type="GO" id="GO:0012505">
    <property type="term" value="C:endomembrane system"/>
    <property type="evidence" value="ECO:0007669"/>
    <property type="project" value="TreeGrafter"/>
</dbReference>
<dbReference type="InterPro" id="IPR013083">
    <property type="entry name" value="Znf_RING/FYVE/PHD"/>
</dbReference>
<proteinExistence type="predicted"/>
<dbReference type="AlphaFoldDB" id="A0A8H6JTB4"/>
<evidence type="ECO:0000256" key="2">
    <source>
        <dbReference type="ARBA" id="ARBA00022771"/>
    </source>
</evidence>
<dbReference type="SMART" id="SM00184">
    <property type="entry name" value="RING"/>
    <property type="match status" value="1"/>
</dbReference>
<dbReference type="PANTHER" id="PTHR22763">
    <property type="entry name" value="RING ZINC FINGER PROTEIN"/>
    <property type="match status" value="1"/>
</dbReference>
<feature type="region of interest" description="Disordered" evidence="5">
    <location>
        <begin position="281"/>
        <end position="373"/>
    </location>
</feature>
<comment type="caution">
    <text evidence="7">The sequence shown here is derived from an EMBL/GenBank/DDBJ whole genome shotgun (WGS) entry which is preliminary data.</text>
</comment>
<dbReference type="GO" id="GO:0008270">
    <property type="term" value="F:zinc ion binding"/>
    <property type="evidence" value="ECO:0007669"/>
    <property type="project" value="UniProtKB-KW"/>
</dbReference>
<feature type="compositionally biased region" description="Low complexity" evidence="5">
    <location>
        <begin position="251"/>
        <end position="261"/>
    </location>
</feature>
<feature type="compositionally biased region" description="Basic and acidic residues" evidence="5">
    <location>
        <begin position="530"/>
        <end position="544"/>
    </location>
</feature>
<sequence length="713" mass="76332">MDDSMDYVYHHRPELHPNHTHLPYLQQPRCPYYNRGDSSYNSHPTFTPPHRFMGQGRYDPVHASASHWHSGTQPSPLPHWSSPVMPGMPGAGSGAPTRQYLNQPNPVAPPQSQYGPVAGASIPSMYNNPYLPPPVRSGYGSIPDPISHHAPALPAPQTLPNPNIFAHAGRGYGNSPASRSSDPFNAALPSLLATSQNAPAPESSEPSLESQSVSEPTSTSEAATQVDQTTLPPRSIQFGSASPDRPRRTEPATASEPPAEAGRVSSAPLLENIQFGSAPRLSTLVHPPAPAPAPASASGVENPAPASQAPMSTETLPHDPAVAAAGSSNMPSGSLDTSSPAFQPPPERRRTTIAATRRTFSRRQQSPPTEHNEEMRALERYIIHSRMGAHDMDDNRIRAAQFLRGSVSTKMVASSSAIQSLQSVALSDLSESERTCVICYNEFGVETPEGLKEAPLRLPKCKHVFGDHCIKKWFEESDSCPYCRDKMPSEPRMTSTNSMINRYIHRGFGETDLAHGASDSSLGSASVPVHGDRRSPPTDGGESRRRTRARHSSGRGPHTPHSPPFGASRVGPFGGSSSSPMDPTRRSLAFTFSGRGNHPSNVPHRMGAAPLPFPYHIPSPAFGGGPDPTSSSSPGPLPGGLPQYAHPLTSRGIPFSRSGSFASHANRNSLPTPEPGNWNIANAPASEEQQRDHQPGDSAAPQRNRPPSYLGLY</sequence>
<evidence type="ECO:0000313" key="8">
    <source>
        <dbReference type="Proteomes" id="UP000652219"/>
    </source>
</evidence>
<feature type="domain" description="RING-type" evidence="6">
    <location>
        <begin position="436"/>
        <end position="484"/>
    </location>
</feature>
<feature type="region of interest" description="Disordered" evidence="5">
    <location>
        <begin position="148"/>
        <end position="267"/>
    </location>
</feature>
<keyword evidence="1" id="KW-0479">Metal-binding</keyword>
<keyword evidence="3" id="KW-0862">Zinc</keyword>
<feature type="region of interest" description="Disordered" evidence="5">
    <location>
        <begin position="514"/>
        <end position="713"/>
    </location>
</feature>
<feature type="compositionally biased region" description="Polar residues" evidence="5">
    <location>
        <begin position="217"/>
        <end position="240"/>
    </location>
</feature>
<dbReference type="GO" id="GO:0044695">
    <property type="term" value="C:Dsc E3 ubiquitin ligase complex"/>
    <property type="evidence" value="ECO:0007669"/>
    <property type="project" value="TreeGrafter"/>
</dbReference>
<evidence type="ECO:0000256" key="3">
    <source>
        <dbReference type="ARBA" id="ARBA00022833"/>
    </source>
</evidence>
<reference evidence="7 8" key="1">
    <citation type="journal article" date="2020" name="Phytopathology">
        <title>Genome Sequence Resources of Colletotrichum truncatum, C. plurivorum, C. musicola, and C. sojae: Four Species Pathogenic to Soybean (Glycine max).</title>
        <authorList>
            <person name="Rogerio F."/>
            <person name="Boufleur T.R."/>
            <person name="Ciampi-Guillardi M."/>
            <person name="Sukno S.A."/>
            <person name="Thon M.R."/>
            <person name="Massola Junior N.S."/>
            <person name="Baroncelli R."/>
        </authorList>
    </citation>
    <scope>NUCLEOTIDE SEQUENCE [LARGE SCALE GENOMIC DNA]</scope>
    <source>
        <strain evidence="7 8">LFN0009</strain>
    </source>
</reference>
<dbReference type="SUPFAM" id="SSF57850">
    <property type="entry name" value="RING/U-box"/>
    <property type="match status" value="1"/>
</dbReference>
<dbReference type="Pfam" id="PF13639">
    <property type="entry name" value="zf-RING_2"/>
    <property type="match status" value="1"/>
</dbReference>
<evidence type="ECO:0000256" key="5">
    <source>
        <dbReference type="SAM" id="MobiDB-lite"/>
    </source>
</evidence>